<dbReference type="GO" id="GO:0003723">
    <property type="term" value="F:RNA binding"/>
    <property type="evidence" value="ECO:0007669"/>
    <property type="project" value="UniProtKB-UniRule"/>
</dbReference>
<dbReference type="PANTHER" id="PTHR47093">
    <property type="entry name" value="PROTEIN JSN1-RELATED"/>
    <property type="match status" value="1"/>
</dbReference>
<dbReference type="InterPro" id="IPR012677">
    <property type="entry name" value="Nucleotide-bd_a/b_plait_sf"/>
</dbReference>
<feature type="compositionally biased region" description="Polar residues" evidence="5">
    <location>
        <begin position="224"/>
        <end position="253"/>
    </location>
</feature>
<dbReference type="InterPro" id="IPR011989">
    <property type="entry name" value="ARM-like"/>
</dbReference>
<dbReference type="SUPFAM" id="SSF54928">
    <property type="entry name" value="RNA-binding domain, RBD"/>
    <property type="match status" value="1"/>
</dbReference>
<feature type="compositionally biased region" description="Low complexity" evidence="5">
    <location>
        <begin position="160"/>
        <end position="182"/>
    </location>
</feature>
<evidence type="ECO:0000313" key="8">
    <source>
        <dbReference type="EMBL" id="MDI1488824.1"/>
    </source>
</evidence>
<evidence type="ECO:0000256" key="5">
    <source>
        <dbReference type="SAM" id="MobiDB-lite"/>
    </source>
</evidence>
<dbReference type="PANTHER" id="PTHR47093:SF1">
    <property type="entry name" value="PROTEIN JSN1-RELATED"/>
    <property type="match status" value="1"/>
</dbReference>
<dbReference type="AlphaFoldDB" id="A0AA43QNX5"/>
<feature type="region of interest" description="Disordered" evidence="5">
    <location>
        <begin position="199"/>
        <end position="256"/>
    </location>
</feature>
<evidence type="ECO:0000256" key="4">
    <source>
        <dbReference type="PROSITE-ProRule" id="PRU00317"/>
    </source>
</evidence>
<keyword evidence="1" id="KW-0677">Repeat</keyword>
<dbReference type="GO" id="GO:0000288">
    <property type="term" value="P:nuclear-transcribed mRNA catabolic process, deadenylation-dependent decay"/>
    <property type="evidence" value="ECO:0007669"/>
    <property type="project" value="TreeGrafter"/>
</dbReference>
<feature type="compositionally biased region" description="Low complexity" evidence="5">
    <location>
        <begin position="212"/>
        <end position="223"/>
    </location>
</feature>
<evidence type="ECO:0000256" key="2">
    <source>
        <dbReference type="ARBA" id="ARBA00024893"/>
    </source>
</evidence>
<dbReference type="PROSITE" id="PS50302">
    <property type="entry name" value="PUM"/>
    <property type="match status" value="2"/>
</dbReference>
<dbReference type="SUPFAM" id="SSF48371">
    <property type="entry name" value="ARM repeat"/>
    <property type="match status" value="1"/>
</dbReference>
<dbReference type="Proteomes" id="UP001161017">
    <property type="component" value="Unassembled WGS sequence"/>
</dbReference>
<evidence type="ECO:0000256" key="3">
    <source>
        <dbReference type="PROSITE-ProRule" id="PRU00176"/>
    </source>
</evidence>
<dbReference type="PROSITE" id="PS50303">
    <property type="entry name" value="PUM_HD"/>
    <property type="match status" value="1"/>
</dbReference>
<dbReference type="SMART" id="SM00360">
    <property type="entry name" value="RRM"/>
    <property type="match status" value="1"/>
</dbReference>
<feature type="domain" description="PUM-HD" evidence="7">
    <location>
        <begin position="603"/>
        <end position="955"/>
    </location>
</feature>
<dbReference type="InterPro" id="IPR001313">
    <property type="entry name" value="Pumilio_RNA-bd_rpt"/>
</dbReference>
<gene>
    <name evidence="8" type="ORF">OHK93_008100</name>
</gene>
<dbReference type="Gene3D" id="3.30.70.330">
    <property type="match status" value="1"/>
</dbReference>
<accession>A0AA43QNX5</accession>
<name>A0AA43QNX5_9LECA</name>
<dbReference type="InterPro" id="IPR016024">
    <property type="entry name" value="ARM-type_fold"/>
</dbReference>
<feature type="region of interest" description="Disordered" evidence="5">
    <location>
        <begin position="1"/>
        <end position="187"/>
    </location>
</feature>
<feature type="region of interest" description="Disordered" evidence="5">
    <location>
        <begin position="522"/>
        <end position="578"/>
    </location>
</feature>
<dbReference type="InterPro" id="IPR052645">
    <property type="entry name" value="Pumilio_domain_protein"/>
</dbReference>
<comment type="function">
    <text evidence="2">RNA-binding nucleolar protein required for pre-rRNA processing. Involved in production of 18S rRNA and assembly of small ribosomal subunit.</text>
</comment>
<feature type="compositionally biased region" description="Polar residues" evidence="5">
    <location>
        <begin position="547"/>
        <end position="557"/>
    </location>
</feature>
<dbReference type="FunFam" id="1.25.10.10:FF:000167">
    <property type="entry name" value="RNA binding protein Jsn1"/>
    <property type="match status" value="1"/>
</dbReference>
<dbReference type="EMBL" id="JAPUFD010000008">
    <property type="protein sequence ID" value="MDI1488824.1"/>
    <property type="molecule type" value="Genomic_DNA"/>
</dbReference>
<proteinExistence type="predicted"/>
<feature type="repeat" description="Pumilio" evidence="4">
    <location>
        <begin position="665"/>
        <end position="700"/>
    </location>
</feature>
<evidence type="ECO:0000313" key="9">
    <source>
        <dbReference type="Proteomes" id="UP001161017"/>
    </source>
</evidence>
<evidence type="ECO:0000259" key="6">
    <source>
        <dbReference type="PROSITE" id="PS50102"/>
    </source>
</evidence>
<feature type="repeat" description="Pumilio" evidence="4">
    <location>
        <begin position="738"/>
        <end position="776"/>
    </location>
</feature>
<comment type="caution">
    <text evidence="8">The sequence shown here is derived from an EMBL/GenBank/DDBJ whole genome shotgun (WGS) entry which is preliminary data.</text>
</comment>
<evidence type="ECO:0000256" key="1">
    <source>
        <dbReference type="ARBA" id="ARBA00022737"/>
    </source>
</evidence>
<feature type="compositionally biased region" description="Polar residues" evidence="5">
    <location>
        <begin position="11"/>
        <end position="36"/>
    </location>
</feature>
<dbReference type="PROSITE" id="PS50102">
    <property type="entry name" value="RRM"/>
    <property type="match status" value="1"/>
</dbReference>
<reference evidence="8" key="1">
    <citation type="journal article" date="2023" name="Genome Biol. Evol.">
        <title>First Whole Genome Sequence and Flow Cytometry Genome Size Data for the Lichen-Forming Fungus Ramalina farinacea (Ascomycota).</title>
        <authorList>
            <person name="Llewellyn T."/>
            <person name="Mian S."/>
            <person name="Hill R."/>
            <person name="Leitch I.J."/>
            <person name="Gaya E."/>
        </authorList>
    </citation>
    <scope>NUCLEOTIDE SEQUENCE</scope>
    <source>
        <strain evidence="8">LIQ254RAFAR</strain>
    </source>
</reference>
<organism evidence="8 9">
    <name type="scientific">Ramalina farinacea</name>
    <dbReference type="NCBI Taxonomy" id="258253"/>
    <lineage>
        <taxon>Eukaryota</taxon>
        <taxon>Fungi</taxon>
        <taxon>Dikarya</taxon>
        <taxon>Ascomycota</taxon>
        <taxon>Pezizomycotina</taxon>
        <taxon>Lecanoromycetes</taxon>
        <taxon>OSLEUM clade</taxon>
        <taxon>Lecanoromycetidae</taxon>
        <taxon>Lecanorales</taxon>
        <taxon>Lecanorineae</taxon>
        <taxon>Ramalinaceae</taxon>
        <taxon>Ramalina</taxon>
    </lineage>
</organism>
<dbReference type="InterPro" id="IPR000504">
    <property type="entry name" value="RRM_dom"/>
</dbReference>
<dbReference type="InterPro" id="IPR033133">
    <property type="entry name" value="PUM-HD"/>
</dbReference>
<feature type="compositionally biased region" description="Polar residues" evidence="5">
    <location>
        <begin position="525"/>
        <end position="539"/>
    </location>
</feature>
<keyword evidence="3" id="KW-0694">RNA-binding</keyword>
<evidence type="ECO:0000259" key="7">
    <source>
        <dbReference type="PROSITE" id="PS50303"/>
    </source>
</evidence>
<dbReference type="Pfam" id="PF00806">
    <property type="entry name" value="PUF"/>
    <property type="match status" value="3"/>
</dbReference>
<dbReference type="Pfam" id="PF00076">
    <property type="entry name" value="RRM_1"/>
    <property type="match status" value="1"/>
</dbReference>
<sequence length="1132" mass="122841">MAPSPKPDQRLNLNHLPQMSATQPRSGSSTATTSPIESHPGANARSPFGNPATKTAMSNAAGAASSRTGAGSPSHDIGTARPFSKRAREIQASEGLMPQYFGPPASGGSTPLRETIPESPSQDGFPDFLPPSDPATTSRRPRAGTVPSRFSPAAPPGLGPTPTTQSKTSRPTPSTSPFRSSSYISGDSTNATSALLSRLRAGSMPQQSSQEGPSPFGSGLFSSNWNATRNRSSTLASVRSAETPNSPAQSSFSKDGLADADVKTLDYLGLAETPRQNQVHPVPSSLQGLSLQPYMADMASMNRNLNRLRSFSVNATEKYADDDEEDLYLQNGGYSGQNSGVLTPMDAALAQTRAQIHHHNLAVQAFASQASANRPRARTAGVLDSPLRPAPAPLRFATNRPRQLSNAIPLDWSEEYDGLPEAVQAMNLNSINRRPTLETYDEPGQEKPTRALWLGNIPTSTTTSSLEALFGRHGKIESSRVLMHKNCGFVNFESVDSARLARAKFNGREIFPGAGPIRIGYAKEPTSSSLGGTPGNFHSRSPDPFSRGQTDAHTSQAGEEMSGERMGNSNQAHHAAPAPEVPNLSEAKVEMLQIAHDFGATTEDRYTISDSIDAAIVFDSFLDEIAPTPEPSQNRVYDAPKLREIRKRIDNSAISQPEIEDTARSMLSEVAELASDYLGNTVVQKLFEFCSEDVKHQMLRYVAPHLAQIGVHKNGTWAAQKIIDVCKLDSQIDLIVKSIRPYTVALFLDQYGNYVLQGCLRFGSPYNNFIFETMLSRMWDIAQGRFGARAMRACLESHHATRSQQRMLAAAIVLHSVQLATNANGALLLTWLLDTCNLPHRRTALAPRLVPHLVHLCTHKVAYLTVLKVINQRNEIEARDTVLAALFSEDGKVLEDILSDQQCGATLIFKVLTTPCFEESQRNEVLQKVRNVLVRLKVSPSQGYKRLMDEVGLSVKGGKLSATIPQTATTFSLRSAPGPPLTVARGIEGITRQMPDDRSTAINSFMQTGFAATSAMDPSNILAYEHMTTGFSHNPLGGLQYQQQLLQRDNSPGGFYSPVGLSGYPPTSNGIGQLPPRSMAMGPNQTMPQAGFSQAGYNPLMGYNNVSDYSQYPMQYAQQQPMMQSYPRGRQR</sequence>
<dbReference type="InterPro" id="IPR035979">
    <property type="entry name" value="RBD_domain_sf"/>
</dbReference>
<dbReference type="CDD" id="cd00590">
    <property type="entry name" value="RRM_SF"/>
    <property type="match status" value="1"/>
</dbReference>
<protein>
    <submittedName>
        <fullName evidence="8">Uncharacterized protein</fullName>
    </submittedName>
</protein>
<dbReference type="SMART" id="SM00025">
    <property type="entry name" value="Pumilio"/>
    <property type="match status" value="6"/>
</dbReference>
<dbReference type="Gene3D" id="1.25.10.10">
    <property type="entry name" value="Leucine-rich Repeat Variant"/>
    <property type="match status" value="1"/>
</dbReference>
<feature type="domain" description="RRM" evidence="6">
    <location>
        <begin position="450"/>
        <end position="524"/>
    </location>
</feature>
<feature type="compositionally biased region" description="Low complexity" evidence="5">
    <location>
        <begin position="58"/>
        <end position="74"/>
    </location>
</feature>
<keyword evidence="9" id="KW-1185">Reference proteome</keyword>